<dbReference type="InterPro" id="IPR048324">
    <property type="entry name" value="ZSWIM1-3_RNaseH-like"/>
</dbReference>
<dbReference type="PANTHER" id="PTHR31569:SF4">
    <property type="entry name" value="SWIM-TYPE DOMAIN-CONTAINING PROTEIN"/>
    <property type="match status" value="1"/>
</dbReference>
<evidence type="ECO:0000313" key="2">
    <source>
        <dbReference type="EMBL" id="ETL94728.1"/>
    </source>
</evidence>
<feature type="domain" description="ZSWIM1/3 RNaseH-like" evidence="1">
    <location>
        <begin position="3"/>
        <end position="91"/>
    </location>
</feature>
<dbReference type="Pfam" id="PF21056">
    <property type="entry name" value="ZSWIM1-3_RNaseH-like"/>
    <property type="match status" value="1"/>
</dbReference>
<organism evidence="2">
    <name type="scientific">Phytophthora nicotianae</name>
    <name type="common">Potato buckeye rot agent</name>
    <name type="synonym">Phytophthora parasitica</name>
    <dbReference type="NCBI Taxonomy" id="4792"/>
    <lineage>
        <taxon>Eukaryota</taxon>
        <taxon>Sar</taxon>
        <taxon>Stramenopiles</taxon>
        <taxon>Oomycota</taxon>
        <taxon>Peronosporomycetes</taxon>
        <taxon>Peronosporales</taxon>
        <taxon>Peronosporaceae</taxon>
        <taxon>Phytophthora</taxon>
    </lineage>
</organism>
<dbReference type="Proteomes" id="UP000054423">
    <property type="component" value="Unassembled WGS sequence"/>
</dbReference>
<gene>
    <name evidence="2" type="ORF">L917_07376</name>
</gene>
<accession>W2LBA7</accession>
<reference evidence="2" key="1">
    <citation type="submission" date="2013-11" db="EMBL/GenBank/DDBJ databases">
        <title>The Genome Sequence of Phytophthora parasitica CHvinca01.</title>
        <authorList>
            <consortium name="The Broad Institute Genomics Platform"/>
            <person name="Russ C."/>
            <person name="Tyler B."/>
            <person name="Panabieres F."/>
            <person name="Shan W."/>
            <person name="Tripathy S."/>
            <person name="Grunwald N."/>
            <person name="Machado M."/>
            <person name="Johnson C.S."/>
            <person name="Arredondo F."/>
            <person name="Hong C."/>
            <person name="Coffey M."/>
            <person name="Young S.K."/>
            <person name="Zeng Q."/>
            <person name="Gargeya S."/>
            <person name="Fitzgerald M."/>
            <person name="Abouelleil A."/>
            <person name="Alvarado L."/>
            <person name="Chapman S.B."/>
            <person name="Gainer-Dewar J."/>
            <person name="Goldberg J."/>
            <person name="Griggs A."/>
            <person name="Gujja S."/>
            <person name="Hansen M."/>
            <person name="Howarth C."/>
            <person name="Imamovic A."/>
            <person name="Ireland A."/>
            <person name="Larimer J."/>
            <person name="McCowan C."/>
            <person name="Murphy C."/>
            <person name="Pearson M."/>
            <person name="Poon T.W."/>
            <person name="Priest M."/>
            <person name="Roberts A."/>
            <person name="Saif S."/>
            <person name="Shea T."/>
            <person name="Sykes S."/>
            <person name="Wortman J."/>
            <person name="Nusbaum C."/>
            <person name="Birren B."/>
        </authorList>
    </citation>
    <scope>NUCLEOTIDE SEQUENCE [LARGE SCALE GENOMIC DNA]</scope>
    <source>
        <strain evidence="2">CHvinca01</strain>
    </source>
</reference>
<sequence>MPPEAIQMSCTHKTSRYNYQLLTIVVMDQFGRCQPVQYSLIESNSDWHMAKCMDHFKRANKHWRFVRKVIVDKDLQVVDITRKKLPEARALLCHFQLIKWLHNTIRDRKKMVPTKKTP</sequence>
<protein>
    <recommendedName>
        <fullName evidence="1">ZSWIM1/3 RNaseH-like domain-containing protein</fullName>
    </recommendedName>
</protein>
<dbReference type="InterPro" id="IPR052579">
    <property type="entry name" value="Zinc_finger_SWIM"/>
</dbReference>
<dbReference type="OrthoDB" id="89853at2759"/>
<dbReference type="EMBL" id="KI679347">
    <property type="protein sequence ID" value="ETL94728.1"/>
    <property type="molecule type" value="Genomic_DNA"/>
</dbReference>
<name>W2LBA7_PHYNI</name>
<dbReference type="PANTHER" id="PTHR31569">
    <property type="entry name" value="SWIM-TYPE DOMAIN-CONTAINING PROTEIN"/>
    <property type="match status" value="1"/>
</dbReference>
<dbReference type="VEuPathDB" id="FungiDB:PPTG_03577"/>
<dbReference type="AlphaFoldDB" id="W2LBA7"/>
<evidence type="ECO:0000259" key="1">
    <source>
        <dbReference type="Pfam" id="PF21056"/>
    </source>
</evidence>
<proteinExistence type="predicted"/>